<dbReference type="Proteomes" id="UP000323886">
    <property type="component" value="Unassembled WGS sequence"/>
</dbReference>
<accession>A0A5M6HYY4</accession>
<dbReference type="AlphaFoldDB" id="A0A5M6HYY4"/>
<gene>
    <name evidence="1" type="ORF">F1193_10025</name>
</gene>
<dbReference type="OrthoDB" id="7282689at2"/>
<protein>
    <submittedName>
        <fullName evidence="1">Uncharacterized protein</fullName>
    </submittedName>
</protein>
<sequence length="67" mass="7773">MAAVSDNVVFVLVRRIDERTERMAQELHDVKVRVTALEDGLAGVNRRLDRLEQWVERIGRRLELSDA</sequence>
<dbReference type="Gene3D" id="1.20.5.1070">
    <property type="entry name" value="Head and neck region of the ectodomain of NDV fusion glycoprotein"/>
    <property type="match status" value="1"/>
</dbReference>
<name>A0A5M6HYY4_9HYPH</name>
<keyword evidence="2" id="KW-1185">Reference proteome</keyword>
<comment type="caution">
    <text evidence="1">The sequence shown here is derived from an EMBL/GenBank/DDBJ whole genome shotgun (WGS) entry which is preliminary data.</text>
</comment>
<dbReference type="EMBL" id="VWPL01000015">
    <property type="protein sequence ID" value="KAA5601136.1"/>
    <property type="molecule type" value="Genomic_DNA"/>
</dbReference>
<reference evidence="1 2" key="1">
    <citation type="submission" date="2019-09" db="EMBL/GenBank/DDBJ databases">
        <title>Draft Whole-Genome sequence of Blastochloris sulfoviridis DSM 729.</title>
        <authorList>
            <person name="Meyer T.E."/>
            <person name="Kyndt J.A."/>
        </authorList>
    </citation>
    <scope>NUCLEOTIDE SEQUENCE [LARGE SCALE GENOMIC DNA]</scope>
    <source>
        <strain evidence="1 2">DSM 729</strain>
    </source>
</reference>
<organism evidence="1 2">
    <name type="scientific">Blastochloris sulfoviridis</name>
    <dbReference type="NCBI Taxonomy" id="50712"/>
    <lineage>
        <taxon>Bacteria</taxon>
        <taxon>Pseudomonadati</taxon>
        <taxon>Pseudomonadota</taxon>
        <taxon>Alphaproteobacteria</taxon>
        <taxon>Hyphomicrobiales</taxon>
        <taxon>Blastochloridaceae</taxon>
        <taxon>Blastochloris</taxon>
    </lineage>
</organism>
<dbReference type="RefSeq" id="WP_150097548.1">
    <property type="nucleotide sequence ID" value="NZ_VWPL01000015.1"/>
</dbReference>
<evidence type="ECO:0000313" key="1">
    <source>
        <dbReference type="EMBL" id="KAA5601136.1"/>
    </source>
</evidence>
<evidence type="ECO:0000313" key="2">
    <source>
        <dbReference type="Proteomes" id="UP000323886"/>
    </source>
</evidence>
<proteinExistence type="predicted"/>